<reference evidence="2" key="1">
    <citation type="submission" date="2021-01" db="EMBL/GenBank/DDBJ databases">
        <title>Whole genome shotgun sequence of Virgisporangium aurantiacum NBRC 16421.</title>
        <authorList>
            <person name="Komaki H."/>
            <person name="Tamura T."/>
        </authorList>
    </citation>
    <scope>NUCLEOTIDE SEQUENCE</scope>
    <source>
        <strain evidence="2">NBRC 16421</strain>
    </source>
</reference>
<sequence length="144" mass="14996">MQRLRVAVVTQEGPVGTWVAGQGRRRTGLEVGVIDLAGPAVAARLAAAEAFVLVTPEDEASEALLRRAAGSGCVGWRAKPVAFVGSGRAVETLRAVFAGLHVVIVTVVVAAFDAAAATAMFEQLEWWGRALRDPVNGGTHESGH</sequence>
<comment type="caution">
    <text evidence="2">The sequence shown here is derived from an EMBL/GenBank/DDBJ whole genome shotgun (WGS) entry which is preliminary data.</text>
</comment>
<name>A0A8J4E668_9ACTN</name>
<evidence type="ECO:0000256" key="1">
    <source>
        <dbReference type="SAM" id="Phobius"/>
    </source>
</evidence>
<organism evidence="2 3">
    <name type="scientific">Virgisporangium aurantiacum</name>
    <dbReference type="NCBI Taxonomy" id="175570"/>
    <lineage>
        <taxon>Bacteria</taxon>
        <taxon>Bacillati</taxon>
        <taxon>Actinomycetota</taxon>
        <taxon>Actinomycetes</taxon>
        <taxon>Micromonosporales</taxon>
        <taxon>Micromonosporaceae</taxon>
        <taxon>Virgisporangium</taxon>
    </lineage>
</organism>
<dbReference type="Proteomes" id="UP000612585">
    <property type="component" value="Unassembled WGS sequence"/>
</dbReference>
<keyword evidence="1" id="KW-0472">Membrane</keyword>
<gene>
    <name evidence="2" type="ORF">Vau01_104200</name>
</gene>
<proteinExistence type="predicted"/>
<dbReference type="Gene3D" id="3.40.50.360">
    <property type="match status" value="1"/>
</dbReference>
<dbReference type="AlphaFoldDB" id="A0A8J4E668"/>
<evidence type="ECO:0000313" key="2">
    <source>
        <dbReference type="EMBL" id="GIJ62904.1"/>
    </source>
</evidence>
<dbReference type="InterPro" id="IPR029039">
    <property type="entry name" value="Flavoprotein-like_sf"/>
</dbReference>
<dbReference type="EMBL" id="BOPG01000084">
    <property type="protein sequence ID" value="GIJ62904.1"/>
    <property type="molecule type" value="Genomic_DNA"/>
</dbReference>
<keyword evidence="3" id="KW-1185">Reference proteome</keyword>
<feature type="transmembrane region" description="Helical" evidence="1">
    <location>
        <begin position="95"/>
        <end position="121"/>
    </location>
</feature>
<keyword evidence="1" id="KW-1133">Transmembrane helix</keyword>
<dbReference type="RefSeq" id="WP_204008846.1">
    <property type="nucleotide sequence ID" value="NZ_BOPG01000084.1"/>
</dbReference>
<dbReference type="SUPFAM" id="SSF52218">
    <property type="entry name" value="Flavoproteins"/>
    <property type="match status" value="1"/>
</dbReference>
<evidence type="ECO:0000313" key="3">
    <source>
        <dbReference type="Proteomes" id="UP000612585"/>
    </source>
</evidence>
<accession>A0A8J4E668</accession>
<protein>
    <submittedName>
        <fullName evidence="2">FMN reductase</fullName>
    </submittedName>
</protein>
<keyword evidence="1" id="KW-0812">Transmembrane</keyword>